<evidence type="ECO:0000313" key="3">
    <source>
        <dbReference type="EMBL" id="JAC63547.1"/>
    </source>
</evidence>
<evidence type="ECO:0000313" key="2">
    <source>
        <dbReference type="EMBL" id="JAC59591.1"/>
    </source>
</evidence>
<dbReference type="AlphaFoldDB" id="A0A061QSB2"/>
<dbReference type="EMBL" id="GBEZ01023333">
    <property type="protein sequence ID" value="JAC63547.1"/>
    <property type="molecule type" value="Transcribed_RNA"/>
</dbReference>
<evidence type="ECO:0000256" key="1">
    <source>
        <dbReference type="SAM" id="MobiDB-lite"/>
    </source>
</evidence>
<feature type="region of interest" description="Disordered" evidence="1">
    <location>
        <begin position="1"/>
        <end position="34"/>
    </location>
</feature>
<sequence>APRDPARRARRGRRPRRLCARGPRAAGEVEKPRPRRDLQPCRTFCIDAPRALASRLYLPVAFAYGRCPQAVQEQCLRETIDTISVCTQPLQAFELLACLVAAWAAPLGALGEPALTAGSPESAVRALPCTLPLLLSAELWRPSTGTVADKLLDLVAGRPAGLGDGIGRAVSPLVLSSVLAVREALSPEALDRLAALLDCIPLDFGGHPEP</sequence>
<reference evidence="3" key="1">
    <citation type="submission" date="2014-05" db="EMBL/GenBank/DDBJ databases">
        <title>The transcriptome of the halophilic microalga Tetraselmis sp. GSL018 isolated from the Great Salt Lake, Utah.</title>
        <authorList>
            <person name="Jinkerson R.E."/>
            <person name="D'Adamo S."/>
            <person name="Posewitz M.C."/>
        </authorList>
    </citation>
    <scope>NUCLEOTIDE SEQUENCE</scope>
    <source>
        <strain evidence="3">GSL018</strain>
    </source>
</reference>
<feature type="non-terminal residue" evidence="3">
    <location>
        <position position="1"/>
    </location>
</feature>
<proteinExistence type="predicted"/>
<accession>A0A061QSB2</accession>
<gene>
    <name evidence="3" type="ORF">TSPGSL018_20375</name>
    <name evidence="2" type="ORF">TSPGSL018_31059</name>
</gene>
<protein>
    <submittedName>
        <fullName evidence="3">Uncharacterized protein</fullName>
    </submittedName>
</protein>
<dbReference type="EMBL" id="GBEZ01027758">
    <property type="protein sequence ID" value="JAC59591.1"/>
    <property type="molecule type" value="Transcribed_RNA"/>
</dbReference>
<feature type="compositionally biased region" description="Basic residues" evidence="1">
    <location>
        <begin position="8"/>
        <end position="19"/>
    </location>
</feature>
<name>A0A061QSB2_9CHLO</name>
<organism evidence="3">
    <name type="scientific">Tetraselmis sp. GSL018</name>
    <dbReference type="NCBI Taxonomy" id="582737"/>
    <lineage>
        <taxon>Eukaryota</taxon>
        <taxon>Viridiplantae</taxon>
        <taxon>Chlorophyta</taxon>
        <taxon>core chlorophytes</taxon>
        <taxon>Chlorodendrophyceae</taxon>
        <taxon>Chlorodendrales</taxon>
        <taxon>Chlorodendraceae</taxon>
        <taxon>Tetraselmis</taxon>
    </lineage>
</organism>